<accession>A0A926NBU5</accession>
<keyword evidence="1" id="KW-0238">DNA-binding</keyword>
<dbReference type="AlphaFoldDB" id="A0A926NBU5"/>
<dbReference type="GO" id="GO:0003677">
    <property type="term" value="F:DNA binding"/>
    <property type="evidence" value="ECO:0007669"/>
    <property type="project" value="UniProtKB-KW"/>
</dbReference>
<reference evidence="3" key="1">
    <citation type="submission" date="2020-09" db="EMBL/GenBank/DDBJ databases">
        <title>A novel bacterium of genus Hazenella, isolated from South China Sea.</title>
        <authorList>
            <person name="Huang H."/>
            <person name="Mo K."/>
            <person name="Hu Y."/>
        </authorList>
    </citation>
    <scope>NUCLEOTIDE SEQUENCE</scope>
    <source>
        <strain evidence="3">IB182357</strain>
    </source>
</reference>
<evidence type="ECO:0000259" key="2">
    <source>
        <dbReference type="Pfam" id="PF07282"/>
    </source>
</evidence>
<keyword evidence="4" id="KW-1185">Reference proteome</keyword>
<sequence length="123" mass="13967">MSRSLVDQYDLITYEDLNIIGIVKNHNLAKSIIDAGWNQLVRFTTYKAAYAGKQLIQVDPYNTSQVCSECGLIVKKELKDRVHSCSCGYTVDRGINDAKNILKKGSSLNRSKAWNVPSRRMRR</sequence>
<evidence type="ECO:0000313" key="3">
    <source>
        <dbReference type="EMBL" id="MBD1373702.1"/>
    </source>
</evidence>
<dbReference type="InterPro" id="IPR010095">
    <property type="entry name" value="Cas12f1-like_TNB"/>
</dbReference>
<evidence type="ECO:0000313" key="4">
    <source>
        <dbReference type="Proteomes" id="UP000661691"/>
    </source>
</evidence>
<dbReference type="Proteomes" id="UP000661691">
    <property type="component" value="Unassembled WGS sequence"/>
</dbReference>
<protein>
    <submittedName>
        <fullName evidence="3">Transposase</fullName>
    </submittedName>
</protein>
<gene>
    <name evidence="3" type="ORF">IC620_15255</name>
</gene>
<name>A0A926NBU5_9BACL</name>
<dbReference type="NCBIfam" id="NF040570">
    <property type="entry name" value="guided_TnpB"/>
    <property type="match status" value="1"/>
</dbReference>
<evidence type="ECO:0000256" key="1">
    <source>
        <dbReference type="ARBA" id="ARBA00023125"/>
    </source>
</evidence>
<organism evidence="3 4">
    <name type="scientific">Polycladospora coralii</name>
    <dbReference type="NCBI Taxonomy" id="2771432"/>
    <lineage>
        <taxon>Bacteria</taxon>
        <taxon>Bacillati</taxon>
        <taxon>Bacillota</taxon>
        <taxon>Bacilli</taxon>
        <taxon>Bacillales</taxon>
        <taxon>Thermoactinomycetaceae</taxon>
        <taxon>Polycladospora</taxon>
    </lineage>
</organism>
<comment type="caution">
    <text evidence="3">The sequence shown here is derived from an EMBL/GenBank/DDBJ whole genome shotgun (WGS) entry which is preliminary data.</text>
</comment>
<dbReference type="Pfam" id="PF07282">
    <property type="entry name" value="Cas12f1-like_TNB"/>
    <property type="match status" value="1"/>
</dbReference>
<dbReference type="EMBL" id="JACXAH010000034">
    <property type="protein sequence ID" value="MBD1373702.1"/>
    <property type="molecule type" value="Genomic_DNA"/>
</dbReference>
<feature type="domain" description="Cas12f1-like TNB" evidence="2">
    <location>
        <begin position="37"/>
        <end position="101"/>
    </location>
</feature>
<proteinExistence type="predicted"/>